<evidence type="ECO:0000256" key="1">
    <source>
        <dbReference type="ARBA" id="ARBA00007174"/>
    </source>
</evidence>
<dbReference type="PANTHER" id="PTHR46081">
    <property type="entry name" value="PEPTIDE METHIONINE SULFOXIDE REDUCTASE 2"/>
    <property type="match status" value="1"/>
</dbReference>
<reference evidence="8" key="2">
    <citation type="submission" date="2009-11" db="EMBL/GenBank/DDBJ databases">
        <title>The Genome Sequence of Allomyces macrogynus strain ATCC 38327.</title>
        <authorList>
            <consortium name="The Broad Institute Genome Sequencing Platform"/>
            <person name="Russ C."/>
            <person name="Cuomo C."/>
            <person name="Shea T."/>
            <person name="Young S.K."/>
            <person name="Zeng Q."/>
            <person name="Koehrsen M."/>
            <person name="Haas B."/>
            <person name="Borodovsky M."/>
            <person name="Guigo R."/>
            <person name="Alvarado L."/>
            <person name="Berlin A."/>
            <person name="Borenstein D."/>
            <person name="Chen Z."/>
            <person name="Engels R."/>
            <person name="Freedman E."/>
            <person name="Gellesch M."/>
            <person name="Goldberg J."/>
            <person name="Griggs A."/>
            <person name="Gujja S."/>
            <person name="Heiman D."/>
            <person name="Hepburn T."/>
            <person name="Howarth C."/>
            <person name="Jen D."/>
            <person name="Larson L."/>
            <person name="Lewis B."/>
            <person name="Mehta T."/>
            <person name="Park D."/>
            <person name="Pearson M."/>
            <person name="Roberts A."/>
            <person name="Saif S."/>
            <person name="Shenoy N."/>
            <person name="Sisk P."/>
            <person name="Stolte C."/>
            <person name="Sykes S."/>
            <person name="Walk T."/>
            <person name="White J."/>
            <person name="Yandava C."/>
            <person name="Burger G."/>
            <person name="Gray M.W."/>
            <person name="Holland P.W.H."/>
            <person name="King N."/>
            <person name="Lang F.B.F."/>
            <person name="Roger A.J."/>
            <person name="Ruiz-Trillo I."/>
            <person name="Lander E."/>
            <person name="Nusbaum C."/>
        </authorList>
    </citation>
    <scope>NUCLEOTIDE SEQUENCE [LARGE SCALE GENOMIC DNA]</scope>
    <source>
        <strain evidence="8">ATCC 38327</strain>
    </source>
</reference>
<dbReference type="GO" id="GO:0030091">
    <property type="term" value="P:protein repair"/>
    <property type="evidence" value="ECO:0007669"/>
    <property type="project" value="InterPro"/>
</dbReference>
<comment type="similarity">
    <text evidence="1 5">Belongs to the MsrB Met sulfoxide reductase family.</text>
</comment>
<dbReference type="OrthoDB" id="44061at2759"/>
<dbReference type="FunFam" id="2.170.150.20:FF:000009">
    <property type="entry name" value="Peptide-methionine (R)-S-oxide reductase"/>
    <property type="match status" value="1"/>
</dbReference>
<sequence length="198" mass="21880">MSSSSRICAAVRSAVTRSTIFNNAAIRPIRAQTLTRPALAPFRMFTTRAPDTSPAEPVIQHRRPHVTFSDDEWRQRLTPEEFVVLRRGGTEPPGTGEYVKHTADGVYHCTGCDAPLYKSTTKFDSGCGWPAFYDAVPGAVTRREDRSHGMMRVEIRCSSCDGHLGHVFHGEGFPTPTDDRHCVNSVCLSFTPAKSTPK</sequence>
<name>A0A0L0TD93_ALLM3</name>
<keyword evidence="8" id="KW-1185">Reference proteome</keyword>
<comment type="cofactor">
    <cofactor evidence="5">
        <name>Zn(2+)</name>
        <dbReference type="ChEBI" id="CHEBI:29105"/>
    </cofactor>
    <text evidence="5">Binds 1 zinc ion per subunit.</text>
</comment>
<reference evidence="7 8" key="1">
    <citation type="submission" date="2009-11" db="EMBL/GenBank/DDBJ databases">
        <title>Annotation of Allomyces macrogynus ATCC 38327.</title>
        <authorList>
            <consortium name="The Broad Institute Genome Sequencing Platform"/>
            <person name="Russ C."/>
            <person name="Cuomo C."/>
            <person name="Burger G."/>
            <person name="Gray M.W."/>
            <person name="Holland P.W.H."/>
            <person name="King N."/>
            <person name="Lang F.B.F."/>
            <person name="Roger A.J."/>
            <person name="Ruiz-Trillo I."/>
            <person name="Young S.K."/>
            <person name="Zeng Q."/>
            <person name="Gargeya S."/>
            <person name="Fitzgerald M."/>
            <person name="Haas B."/>
            <person name="Abouelleil A."/>
            <person name="Alvarado L."/>
            <person name="Arachchi H.M."/>
            <person name="Berlin A."/>
            <person name="Chapman S.B."/>
            <person name="Gearin G."/>
            <person name="Goldberg J."/>
            <person name="Griggs A."/>
            <person name="Gujja S."/>
            <person name="Hansen M."/>
            <person name="Heiman D."/>
            <person name="Howarth C."/>
            <person name="Larimer J."/>
            <person name="Lui A."/>
            <person name="MacDonald P.J.P."/>
            <person name="McCowen C."/>
            <person name="Montmayeur A."/>
            <person name="Murphy C."/>
            <person name="Neiman D."/>
            <person name="Pearson M."/>
            <person name="Priest M."/>
            <person name="Roberts A."/>
            <person name="Saif S."/>
            <person name="Shea T."/>
            <person name="Sisk P."/>
            <person name="Stolte C."/>
            <person name="Sykes S."/>
            <person name="Wortman J."/>
            <person name="Nusbaum C."/>
            <person name="Birren B."/>
        </authorList>
    </citation>
    <scope>NUCLEOTIDE SEQUENCE [LARGE SCALE GENOMIC DNA]</scope>
    <source>
        <strain evidence="7 8">ATCC 38327</strain>
    </source>
</reference>
<proteinExistence type="inferred from homology"/>
<dbReference type="InterPro" id="IPR011057">
    <property type="entry name" value="Mss4-like_sf"/>
</dbReference>
<evidence type="ECO:0000259" key="6">
    <source>
        <dbReference type="PROSITE" id="PS51790"/>
    </source>
</evidence>
<evidence type="ECO:0000256" key="3">
    <source>
        <dbReference type="ARBA" id="ARBA00022833"/>
    </source>
</evidence>
<dbReference type="Proteomes" id="UP000054350">
    <property type="component" value="Unassembled WGS sequence"/>
</dbReference>
<protein>
    <recommendedName>
        <fullName evidence="5">Peptide-methionine (R)-S-oxide reductase</fullName>
        <ecNumber evidence="5">1.8.4.12</ecNumber>
    </recommendedName>
</protein>
<feature type="domain" description="MsrB" evidence="6">
    <location>
        <begin position="70"/>
        <end position="193"/>
    </location>
</feature>
<dbReference type="InterPro" id="IPR028427">
    <property type="entry name" value="Met_Sox_Rdtase_MsrB"/>
</dbReference>
<dbReference type="VEuPathDB" id="FungiDB:AMAG_16541"/>
<dbReference type="PROSITE" id="PS51790">
    <property type="entry name" value="MSRB"/>
    <property type="match status" value="1"/>
</dbReference>
<dbReference type="AlphaFoldDB" id="A0A0L0TD93"/>
<keyword evidence="4 5" id="KW-0560">Oxidoreductase</keyword>
<gene>
    <name evidence="7" type="ORF">AMAG_16541</name>
</gene>
<evidence type="ECO:0000313" key="7">
    <source>
        <dbReference type="EMBL" id="KNE72499.1"/>
    </source>
</evidence>
<dbReference type="eggNOG" id="KOG0856">
    <property type="taxonomic scope" value="Eukaryota"/>
</dbReference>
<evidence type="ECO:0000256" key="4">
    <source>
        <dbReference type="ARBA" id="ARBA00023002"/>
    </source>
</evidence>
<organism evidence="7 8">
    <name type="scientific">Allomyces macrogynus (strain ATCC 38327)</name>
    <name type="common">Allomyces javanicus var. macrogynus</name>
    <dbReference type="NCBI Taxonomy" id="578462"/>
    <lineage>
        <taxon>Eukaryota</taxon>
        <taxon>Fungi</taxon>
        <taxon>Fungi incertae sedis</taxon>
        <taxon>Blastocladiomycota</taxon>
        <taxon>Blastocladiomycetes</taxon>
        <taxon>Blastocladiales</taxon>
        <taxon>Blastocladiaceae</taxon>
        <taxon>Allomyces</taxon>
    </lineage>
</organism>
<dbReference type="EMBL" id="GG745380">
    <property type="protein sequence ID" value="KNE72499.1"/>
    <property type="molecule type" value="Genomic_DNA"/>
</dbReference>
<dbReference type="GO" id="GO:0006979">
    <property type="term" value="P:response to oxidative stress"/>
    <property type="evidence" value="ECO:0007669"/>
    <property type="project" value="InterPro"/>
</dbReference>
<dbReference type="Gene3D" id="2.170.150.20">
    <property type="entry name" value="Peptide methionine sulfoxide reductase"/>
    <property type="match status" value="1"/>
</dbReference>
<dbReference type="GO" id="GO:0033743">
    <property type="term" value="F:peptide-methionine (R)-S-oxide reductase activity"/>
    <property type="evidence" value="ECO:0007669"/>
    <property type="project" value="UniProtKB-EC"/>
</dbReference>
<evidence type="ECO:0000256" key="5">
    <source>
        <dbReference type="RuleBase" id="RU365044"/>
    </source>
</evidence>
<accession>A0A0L0TD93</accession>
<dbReference type="Pfam" id="PF01641">
    <property type="entry name" value="SelR"/>
    <property type="match status" value="1"/>
</dbReference>
<keyword evidence="2 5" id="KW-0479">Metal-binding</keyword>
<keyword evidence="3 5" id="KW-0862">Zinc</keyword>
<dbReference type="PANTHER" id="PTHR46081:SF8">
    <property type="entry name" value="PEPTIDE METHIONINE SULFOXIDE REDUCTASE 2"/>
    <property type="match status" value="1"/>
</dbReference>
<dbReference type="SUPFAM" id="SSF51316">
    <property type="entry name" value="Mss4-like"/>
    <property type="match status" value="1"/>
</dbReference>
<dbReference type="EC" id="1.8.4.12" evidence="5"/>
<dbReference type="GO" id="GO:0046872">
    <property type="term" value="F:metal ion binding"/>
    <property type="evidence" value="ECO:0007669"/>
    <property type="project" value="UniProtKB-KW"/>
</dbReference>
<evidence type="ECO:0000313" key="8">
    <source>
        <dbReference type="Proteomes" id="UP000054350"/>
    </source>
</evidence>
<dbReference type="STRING" id="578462.A0A0L0TD93"/>
<dbReference type="InterPro" id="IPR002579">
    <property type="entry name" value="Met_Sox_Rdtase_MsrB_dom"/>
</dbReference>
<dbReference type="OMA" id="CERCGSH"/>
<comment type="catalytic activity">
    <reaction evidence="5">
        <text>L-methionyl-[protein] + [thioredoxin]-disulfide + H2O = L-methionyl-(R)-S-oxide-[protein] + [thioredoxin]-dithiol</text>
        <dbReference type="Rhea" id="RHEA:24164"/>
        <dbReference type="Rhea" id="RHEA-COMP:10698"/>
        <dbReference type="Rhea" id="RHEA-COMP:10700"/>
        <dbReference type="Rhea" id="RHEA-COMP:12313"/>
        <dbReference type="Rhea" id="RHEA-COMP:12314"/>
        <dbReference type="ChEBI" id="CHEBI:15377"/>
        <dbReference type="ChEBI" id="CHEBI:16044"/>
        <dbReference type="ChEBI" id="CHEBI:29950"/>
        <dbReference type="ChEBI" id="CHEBI:45764"/>
        <dbReference type="ChEBI" id="CHEBI:50058"/>
        <dbReference type="EC" id="1.8.4.12"/>
    </reaction>
</comment>
<dbReference type="NCBIfam" id="TIGR00357">
    <property type="entry name" value="peptide-methionine (R)-S-oxide reductase MsrB"/>
    <property type="match status" value="1"/>
</dbReference>
<evidence type="ECO:0000256" key="2">
    <source>
        <dbReference type="ARBA" id="ARBA00022723"/>
    </source>
</evidence>